<evidence type="ECO:0000313" key="5">
    <source>
        <dbReference type="Proteomes" id="UP001165498"/>
    </source>
</evidence>
<keyword evidence="2" id="KW-0812">Transmembrane</keyword>
<keyword evidence="5" id="KW-1185">Reference proteome</keyword>
<dbReference type="Proteomes" id="UP001165498">
    <property type="component" value="Unassembled WGS sequence"/>
</dbReference>
<reference evidence="4" key="1">
    <citation type="submission" date="2022-07" db="EMBL/GenBank/DDBJ databases">
        <title>Tahibacter sp., a new gammaproteobacterium isolated from the silt sample collected at pig farm.</title>
        <authorList>
            <person name="Chen H."/>
        </authorList>
    </citation>
    <scope>NUCLEOTIDE SEQUENCE</scope>
    <source>
        <strain evidence="4">P2K</strain>
    </source>
</reference>
<dbReference type="InterPro" id="IPR013783">
    <property type="entry name" value="Ig-like_fold"/>
</dbReference>
<dbReference type="InterPro" id="IPR015919">
    <property type="entry name" value="Cadherin-like_sf"/>
</dbReference>
<feature type="transmembrane region" description="Helical" evidence="2">
    <location>
        <begin position="855"/>
        <end position="875"/>
    </location>
</feature>
<name>A0ABT1QU77_9GAMM</name>
<feature type="signal peptide" evidence="3">
    <location>
        <begin position="1"/>
        <end position="25"/>
    </location>
</feature>
<evidence type="ECO:0000256" key="1">
    <source>
        <dbReference type="SAM" id="MobiDB-lite"/>
    </source>
</evidence>
<feature type="compositionally biased region" description="Polar residues" evidence="1">
    <location>
        <begin position="512"/>
        <end position="523"/>
    </location>
</feature>
<evidence type="ECO:0000256" key="3">
    <source>
        <dbReference type="SAM" id="SignalP"/>
    </source>
</evidence>
<feature type="compositionally biased region" description="Polar residues" evidence="1">
    <location>
        <begin position="476"/>
        <end position="488"/>
    </location>
</feature>
<accession>A0ABT1QU77</accession>
<comment type="caution">
    <text evidence="4">The sequence shown here is derived from an EMBL/GenBank/DDBJ whole genome shotgun (WGS) entry which is preliminary data.</text>
</comment>
<keyword evidence="2" id="KW-0472">Membrane</keyword>
<feature type="region of interest" description="Disordered" evidence="1">
    <location>
        <begin position="466"/>
        <end position="489"/>
    </location>
</feature>
<dbReference type="Gene3D" id="2.60.40.10">
    <property type="entry name" value="Immunoglobulins"/>
    <property type="match status" value="1"/>
</dbReference>
<dbReference type="EMBL" id="JANFQO010000012">
    <property type="protein sequence ID" value="MCQ4165827.1"/>
    <property type="molecule type" value="Genomic_DNA"/>
</dbReference>
<evidence type="ECO:0000256" key="2">
    <source>
        <dbReference type="SAM" id="Phobius"/>
    </source>
</evidence>
<keyword evidence="3" id="KW-0732">Signal</keyword>
<evidence type="ECO:0000313" key="4">
    <source>
        <dbReference type="EMBL" id="MCQ4165827.1"/>
    </source>
</evidence>
<dbReference type="SUPFAM" id="SSF49313">
    <property type="entry name" value="Cadherin-like"/>
    <property type="match status" value="1"/>
</dbReference>
<gene>
    <name evidence="4" type="ORF">NM961_13985</name>
</gene>
<feature type="chain" id="PRO_5046506393" evidence="3">
    <location>
        <begin position="26"/>
        <end position="878"/>
    </location>
</feature>
<keyword evidence="2" id="KW-1133">Transmembrane helix</keyword>
<dbReference type="Pfam" id="PF05345">
    <property type="entry name" value="He_PIG"/>
    <property type="match status" value="1"/>
</dbReference>
<organism evidence="4 5">
    <name type="scientific">Tahibacter harae</name>
    <dbReference type="NCBI Taxonomy" id="2963937"/>
    <lineage>
        <taxon>Bacteria</taxon>
        <taxon>Pseudomonadati</taxon>
        <taxon>Pseudomonadota</taxon>
        <taxon>Gammaproteobacteria</taxon>
        <taxon>Lysobacterales</taxon>
        <taxon>Rhodanobacteraceae</taxon>
        <taxon>Tahibacter</taxon>
    </lineage>
</organism>
<protein>
    <submittedName>
        <fullName evidence="4">Ig domain-containing protein</fullName>
    </submittedName>
</protein>
<proteinExistence type="predicted"/>
<sequence length="878" mass="90293">MKKTASLLSLGAALLLGAFAGPSQAIINAHDNVPAATLLLPYFEIDTASPAAHSVITIGNRSASEQLAHVTLWSDRGVPTYTFDVRLDGYGVKEISLSDLFRNGTLPNSSAGGFATCAGQLPAAALDATTLTALRNAHTGQASSLPLVGGQCASSSHGDSRARGYATVDVVNACTSLVPGDSGYFVLGGSGIARNDNVLWGEQSTYNTAFGRAQGDALVHIEASSSDTDTDGAGDYTFYARRVGNTGADNRESLPTNWHGRFSLQDVLFDTTVQVWRDPGTVTPFACATPPASLPTNTIFAFDHQEEATGMSTVASFPLATQSVRLSDSSQALVPVSLGFIWYDLQVAGAPNQSFVSNTFTALSGDTAQLPAFAQPRTQAFSPPLSFPACSDGVDNDGDGLIDFPADPGCYAANGPGTTENPQCNDGADNDGDGLIDFPNDPQCPRAYSPIEDTVFACSDGIDNDGDGRIDVGSDPQCNNPTDNTENFGQCDDGIDNDGDGLIDYPADPGCTSASDSSETAPQCSDGVDNDGDGLIDFPADTSCPNANANTEVTLCSDGIDNDGDGLIDFPADTSCPAASANSETTQCSDGTDNDGDGLIDLADPVCGGVASNNAEQTQCSDGFDNDGDGLIDYPADIGCTSLQDTSEVNAPQCSDGIDNNGDGLIDFPNDQTCTSAGDNHEAPDCSDGEDNDLDGLIDFPNDPGCASANDLNELSNALTRACSDGIDNDGDGAIDFPADTGCSSKWDDVEYSPTGTGVAIVINPPTLPAGIAGQAYSVSLTATGGLAPYTFSLNGGTLPPGLTLAADGTISGVPTAVGLYNFSVTATDQNAFTGTRNYAIAINTAFTSVSVPTLSLWSLVTLLGLLSLAGWTALRRF</sequence>
<feature type="region of interest" description="Disordered" evidence="1">
    <location>
        <begin position="509"/>
        <end position="531"/>
    </location>
</feature>